<dbReference type="EMBL" id="JADCNL010000003">
    <property type="protein sequence ID" value="KAG0489366.1"/>
    <property type="molecule type" value="Genomic_DNA"/>
</dbReference>
<sequence length="96" mass="11341">MWRLLRNRLTTKVMLSVHNSLNEECKKEFIVHPTVHSCIYFMNAFRILLLEVRFVVLFWLAATFILVYRCHGSSRRWLFFSRHGDAAPAQSSNQPS</sequence>
<evidence type="ECO:0000313" key="3">
    <source>
        <dbReference type="Proteomes" id="UP000636800"/>
    </source>
</evidence>
<organism evidence="2 3">
    <name type="scientific">Vanilla planifolia</name>
    <name type="common">Vanilla</name>
    <dbReference type="NCBI Taxonomy" id="51239"/>
    <lineage>
        <taxon>Eukaryota</taxon>
        <taxon>Viridiplantae</taxon>
        <taxon>Streptophyta</taxon>
        <taxon>Embryophyta</taxon>
        <taxon>Tracheophyta</taxon>
        <taxon>Spermatophyta</taxon>
        <taxon>Magnoliopsida</taxon>
        <taxon>Liliopsida</taxon>
        <taxon>Asparagales</taxon>
        <taxon>Orchidaceae</taxon>
        <taxon>Vanilloideae</taxon>
        <taxon>Vanilleae</taxon>
        <taxon>Vanilla</taxon>
    </lineage>
</organism>
<evidence type="ECO:0000256" key="1">
    <source>
        <dbReference type="SAM" id="Phobius"/>
    </source>
</evidence>
<proteinExistence type="predicted"/>
<gene>
    <name evidence="2" type="ORF">HPP92_008177</name>
</gene>
<protein>
    <submittedName>
        <fullName evidence="2">Uncharacterized protein</fullName>
    </submittedName>
</protein>
<name>A0A835RBM1_VANPL</name>
<keyword evidence="3" id="KW-1185">Reference proteome</keyword>
<dbReference type="Proteomes" id="UP000636800">
    <property type="component" value="Chromosome 3"/>
</dbReference>
<feature type="transmembrane region" description="Helical" evidence="1">
    <location>
        <begin position="47"/>
        <end position="68"/>
    </location>
</feature>
<evidence type="ECO:0000313" key="2">
    <source>
        <dbReference type="EMBL" id="KAG0489366.1"/>
    </source>
</evidence>
<keyword evidence="1" id="KW-0812">Transmembrane</keyword>
<dbReference type="AlphaFoldDB" id="A0A835RBM1"/>
<reference evidence="2 3" key="1">
    <citation type="journal article" date="2020" name="Nat. Food">
        <title>A phased Vanilla planifolia genome enables genetic improvement of flavour and production.</title>
        <authorList>
            <person name="Hasing T."/>
            <person name="Tang H."/>
            <person name="Brym M."/>
            <person name="Khazi F."/>
            <person name="Huang T."/>
            <person name="Chambers A.H."/>
        </authorList>
    </citation>
    <scope>NUCLEOTIDE SEQUENCE [LARGE SCALE GENOMIC DNA]</scope>
    <source>
        <tissue evidence="2">Leaf</tissue>
    </source>
</reference>
<keyword evidence="1" id="KW-1133">Transmembrane helix</keyword>
<accession>A0A835RBM1</accession>
<keyword evidence="1" id="KW-0472">Membrane</keyword>
<comment type="caution">
    <text evidence="2">The sequence shown here is derived from an EMBL/GenBank/DDBJ whole genome shotgun (WGS) entry which is preliminary data.</text>
</comment>